<evidence type="ECO:0000259" key="4">
    <source>
        <dbReference type="PROSITE" id="PS50949"/>
    </source>
</evidence>
<sequence>MGLQLLNISQLQSSRNLTKDLVINLRKQILEGNLTPGTKLPPAKEIEEKAGVSRSVVREAIAALKAEGLISSRQGVGMFVADAASQKPFSIDKTEFTSVEDAVHIVELRMSVELEMAALAAKNRTDEQMHAIWQALEAFSKEVLAGGDAMEQDLAFHLAIADASGNPYFGRFIRYIGQGAIPRRTLISEYDKLTREQYLSIIHEEHTAIARAIEDKEPQQAREATRAHLANSRDKHLKVAKILKEGSV</sequence>
<protein>
    <submittedName>
        <fullName evidence="5">GntR family transcriptional regulator</fullName>
    </submittedName>
</protein>
<dbReference type="Pfam" id="PF00392">
    <property type="entry name" value="GntR"/>
    <property type="match status" value="1"/>
</dbReference>
<dbReference type="GO" id="GO:0003677">
    <property type="term" value="F:DNA binding"/>
    <property type="evidence" value="ECO:0007669"/>
    <property type="project" value="UniProtKB-KW"/>
</dbReference>
<dbReference type="InterPro" id="IPR000524">
    <property type="entry name" value="Tscrpt_reg_HTH_GntR"/>
</dbReference>
<dbReference type="InterPro" id="IPR008920">
    <property type="entry name" value="TF_FadR/GntR_C"/>
</dbReference>
<dbReference type="AlphaFoldDB" id="A0A919BLE9"/>
<dbReference type="Gene3D" id="1.10.10.10">
    <property type="entry name" value="Winged helix-like DNA-binding domain superfamily/Winged helix DNA-binding domain"/>
    <property type="match status" value="1"/>
</dbReference>
<dbReference type="SUPFAM" id="SSF48008">
    <property type="entry name" value="GntR ligand-binding domain-like"/>
    <property type="match status" value="1"/>
</dbReference>
<dbReference type="PRINTS" id="PR00035">
    <property type="entry name" value="HTHGNTR"/>
</dbReference>
<gene>
    <name evidence="5" type="ORF">GCM10017161_26690</name>
</gene>
<reference evidence="5" key="2">
    <citation type="submission" date="2020-09" db="EMBL/GenBank/DDBJ databases">
        <authorList>
            <person name="Sun Q."/>
            <person name="Kim S."/>
        </authorList>
    </citation>
    <scope>NUCLEOTIDE SEQUENCE</scope>
    <source>
        <strain evidence="5">KCTC 42731</strain>
    </source>
</reference>
<evidence type="ECO:0000256" key="2">
    <source>
        <dbReference type="ARBA" id="ARBA00023125"/>
    </source>
</evidence>
<dbReference type="SMART" id="SM00895">
    <property type="entry name" value="FCD"/>
    <property type="match status" value="1"/>
</dbReference>
<dbReference type="PANTHER" id="PTHR43537:SF5">
    <property type="entry name" value="UXU OPERON TRANSCRIPTIONAL REGULATOR"/>
    <property type="match status" value="1"/>
</dbReference>
<reference evidence="5" key="1">
    <citation type="journal article" date="2014" name="Int. J. Syst. Evol. Microbiol.">
        <title>Complete genome sequence of Corynebacterium casei LMG S-19264T (=DSM 44701T), isolated from a smear-ripened cheese.</title>
        <authorList>
            <consortium name="US DOE Joint Genome Institute (JGI-PGF)"/>
            <person name="Walter F."/>
            <person name="Albersmeier A."/>
            <person name="Kalinowski J."/>
            <person name="Ruckert C."/>
        </authorList>
    </citation>
    <scope>NUCLEOTIDE SEQUENCE</scope>
    <source>
        <strain evidence="5">KCTC 42731</strain>
    </source>
</reference>
<keyword evidence="2" id="KW-0238">DNA-binding</keyword>
<dbReference type="InterPro" id="IPR036390">
    <property type="entry name" value="WH_DNA-bd_sf"/>
</dbReference>
<keyword evidence="3" id="KW-0804">Transcription</keyword>
<evidence type="ECO:0000256" key="1">
    <source>
        <dbReference type="ARBA" id="ARBA00023015"/>
    </source>
</evidence>
<feature type="domain" description="HTH gntR-type" evidence="4">
    <location>
        <begin position="15"/>
        <end position="83"/>
    </location>
</feature>
<dbReference type="SUPFAM" id="SSF46785">
    <property type="entry name" value="Winged helix' DNA-binding domain"/>
    <property type="match status" value="1"/>
</dbReference>
<keyword evidence="6" id="KW-1185">Reference proteome</keyword>
<evidence type="ECO:0000256" key="3">
    <source>
        <dbReference type="ARBA" id="ARBA00023163"/>
    </source>
</evidence>
<proteinExistence type="predicted"/>
<comment type="caution">
    <text evidence="5">The sequence shown here is derived from an EMBL/GenBank/DDBJ whole genome shotgun (WGS) entry which is preliminary data.</text>
</comment>
<dbReference type="InterPro" id="IPR011711">
    <property type="entry name" value="GntR_C"/>
</dbReference>
<dbReference type="CDD" id="cd07377">
    <property type="entry name" value="WHTH_GntR"/>
    <property type="match status" value="1"/>
</dbReference>
<name>A0A919BLE9_9GAMM</name>
<dbReference type="GO" id="GO:0003700">
    <property type="term" value="F:DNA-binding transcription factor activity"/>
    <property type="evidence" value="ECO:0007669"/>
    <property type="project" value="InterPro"/>
</dbReference>
<accession>A0A919BLE9</accession>
<dbReference type="SMART" id="SM00345">
    <property type="entry name" value="HTH_GNTR"/>
    <property type="match status" value="1"/>
</dbReference>
<dbReference type="Gene3D" id="1.20.120.530">
    <property type="entry name" value="GntR ligand-binding domain-like"/>
    <property type="match status" value="1"/>
</dbReference>
<dbReference type="PROSITE" id="PS50949">
    <property type="entry name" value="HTH_GNTR"/>
    <property type="match status" value="1"/>
</dbReference>
<evidence type="ECO:0000313" key="6">
    <source>
        <dbReference type="Proteomes" id="UP000623842"/>
    </source>
</evidence>
<dbReference type="Proteomes" id="UP000623842">
    <property type="component" value="Unassembled WGS sequence"/>
</dbReference>
<dbReference type="Pfam" id="PF07729">
    <property type="entry name" value="FCD"/>
    <property type="match status" value="1"/>
</dbReference>
<dbReference type="RefSeq" id="WP_189771504.1">
    <property type="nucleotide sequence ID" value="NZ_BNCK01000006.1"/>
</dbReference>
<organism evidence="5 6">
    <name type="scientific">Thalassotalea marina</name>
    <dbReference type="NCBI Taxonomy" id="1673741"/>
    <lineage>
        <taxon>Bacteria</taxon>
        <taxon>Pseudomonadati</taxon>
        <taxon>Pseudomonadota</taxon>
        <taxon>Gammaproteobacteria</taxon>
        <taxon>Alteromonadales</taxon>
        <taxon>Colwelliaceae</taxon>
        <taxon>Thalassotalea</taxon>
    </lineage>
</organism>
<dbReference type="EMBL" id="BNCK01000006">
    <property type="protein sequence ID" value="GHF97209.1"/>
    <property type="molecule type" value="Genomic_DNA"/>
</dbReference>
<evidence type="ECO:0000313" key="5">
    <source>
        <dbReference type="EMBL" id="GHF97209.1"/>
    </source>
</evidence>
<dbReference type="PANTHER" id="PTHR43537">
    <property type="entry name" value="TRANSCRIPTIONAL REGULATOR, GNTR FAMILY"/>
    <property type="match status" value="1"/>
</dbReference>
<keyword evidence="1" id="KW-0805">Transcription regulation</keyword>
<dbReference type="InterPro" id="IPR036388">
    <property type="entry name" value="WH-like_DNA-bd_sf"/>
</dbReference>